<dbReference type="GO" id="GO:0000976">
    <property type="term" value="F:transcription cis-regulatory region binding"/>
    <property type="evidence" value="ECO:0007669"/>
    <property type="project" value="TreeGrafter"/>
</dbReference>
<dbReference type="RefSeq" id="WP_058218885.1">
    <property type="nucleotide sequence ID" value="NZ_LKLN01000003.1"/>
</dbReference>
<keyword evidence="2" id="KW-0805">Transcription regulation</keyword>
<evidence type="ECO:0000313" key="6">
    <source>
        <dbReference type="EMBL" id="KSU08772.1"/>
    </source>
</evidence>
<evidence type="ECO:0000256" key="1">
    <source>
        <dbReference type="ARBA" id="ARBA00009437"/>
    </source>
</evidence>
<dbReference type="Proteomes" id="UP000053058">
    <property type="component" value="Unassembled WGS sequence"/>
</dbReference>
<dbReference type="FunFam" id="1.10.10.10:FF:000001">
    <property type="entry name" value="LysR family transcriptional regulator"/>
    <property type="match status" value="1"/>
</dbReference>
<dbReference type="InterPro" id="IPR036390">
    <property type="entry name" value="WH_DNA-bd_sf"/>
</dbReference>
<dbReference type="PATRIC" id="fig|1360.105.peg.2501"/>
<evidence type="ECO:0000313" key="7">
    <source>
        <dbReference type="Proteomes" id="UP000053058"/>
    </source>
</evidence>
<evidence type="ECO:0000259" key="5">
    <source>
        <dbReference type="PROSITE" id="PS50931"/>
    </source>
</evidence>
<dbReference type="PRINTS" id="PR00039">
    <property type="entry name" value="HTHLYSR"/>
</dbReference>
<dbReference type="SUPFAM" id="SSF46785">
    <property type="entry name" value="Winged helix' DNA-binding domain"/>
    <property type="match status" value="1"/>
</dbReference>
<comment type="caution">
    <text evidence="6">The sequence shown here is derived from an EMBL/GenBank/DDBJ whole genome shotgun (WGS) entry which is preliminary data.</text>
</comment>
<evidence type="ECO:0000256" key="3">
    <source>
        <dbReference type="ARBA" id="ARBA00023125"/>
    </source>
</evidence>
<reference evidence="7" key="1">
    <citation type="submission" date="2015-10" db="EMBL/GenBank/DDBJ databases">
        <title>Draft Genome Sequences of 11 Lactococcus lactis subspecies cremoris strains.</title>
        <authorList>
            <person name="Wels M."/>
            <person name="Backus L."/>
            <person name="Boekhorst J."/>
            <person name="Dijkstra A."/>
            <person name="Beerthuizen M."/>
            <person name="Kelly W."/>
            <person name="Siezen R."/>
            <person name="Bachmann H."/>
            <person name="Van Hijum S."/>
        </authorList>
    </citation>
    <scope>NUCLEOTIDE SEQUENCE [LARGE SCALE GENOMIC DNA]</scope>
    <source>
        <strain evidence="7">KF282</strain>
    </source>
</reference>
<evidence type="ECO:0000256" key="4">
    <source>
        <dbReference type="ARBA" id="ARBA00023163"/>
    </source>
</evidence>
<proteinExistence type="inferred from homology"/>
<organism evidence="6 7">
    <name type="scientific">Lactococcus lactis subsp. lactis</name>
    <name type="common">Streptococcus lactis</name>
    <dbReference type="NCBI Taxonomy" id="1360"/>
    <lineage>
        <taxon>Bacteria</taxon>
        <taxon>Bacillati</taxon>
        <taxon>Bacillota</taxon>
        <taxon>Bacilli</taxon>
        <taxon>Lactobacillales</taxon>
        <taxon>Streptococcaceae</taxon>
        <taxon>Lactococcus</taxon>
    </lineage>
</organism>
<dbReference type="PROSITE" id="PS50931">
    <property type="entry name" value="HTH_LYSR"/>
    <property type="match status" value="1"/>
</dbReference>
<feature type="domain" description="HTH lysR-type" evidence="5">
    <location>
        <begin position="1"/>
        <end position="58"/>
    </location>
</feature>
<dbReference type="GO" id="GO:0003700">
    <property type="term" value="F:DNA-binding transcription factor activity"/>
    <property type="evidence" value="ECO:0007669"/>
    <property type="project" value="InterPro"/>
</dbReference>
<dbReference type="InterPro" id="IPR000847">
    <property type="entry name" value="LysR_HTH_N"/>
</dbReference>
<dbReference type="PANTHER" id="PTHR30126:SF64">
    <property type="entry name" value="HTH-TYPE TRANSCRIPTIONAL REGULATOR CITR"/>
    <property type="match status" value="1"/>
</dbReference>
<protein>
    <submittedName>
        <fullName evidence="6">LysR family transcriptional regulator YeiE</fullName>
    </submittedName>
</protein>
<name>A0A0V8D597_LACLL</name>
<dbReference type="Pfam" id="PF00126">
    <property type="entry name" value="HTH_1"/>
    <property type="match status" value="1"/>
</dbReference>
<dbReference type="EMBL" id="LKLN01000003">
    <property type="protein sequence ID" value="KSU08772.1"/>
    <property type="molecule type" value="Genomic_DNA"/>
</dbReference>
<dbReference type="AlphaFoldDB" id="A0A0V8D597"/>
<dbReference type="PANTHER" id="PTHR30126">
    <property type="entry name" value="HTH-TYPE TRANSCRIPTIONAL REGULATOR"/>
    <property type="match status" value="1"/>
</dbReference>
<keyword evidence="3" id="KW-0238">DNA-binding</keyword>
<accession>A0A0V8D597</accession>
<evidence type="ECO:0000256" key="2">
    <source>
        <dbReference type="ARBA" id="ARBA00023015"/>
    </source>
</evidence>
<keyword evidence="4" id="KW-0804">Transcription</keyword>
<sequence length="282" mass="31697">MNTHQLEIFYHVAKFQSISKAAEALYISQPAVSSQIKKLESAYGVHLIEKNGQGIQLTALGIQLYEIIRSFFENAIVSAESLLKNSSILRISGNFLMTNFVIPQIFDHETNQANLIIKSTSSFNALTELKNGYCDLALISASSQPVLSADISVKKIFDDEIISVSKNPLESEVTSLIVSKSKIDVYKILEKNNPLFSHLPYTAVESTQDALSNININKNSATFISARFLKYFEKDYNYHYTGVKNGFYALHKSNNFHTDEILKLIEMIKSLLNKLKNNQLLS</sequence>
<dbReference type="Gene3D" id="1.10.10.10">
    <property type="entry name" value="Winged helix-like DNA-binding domain superfamily/Winged helix DNA-binding domain"/>
    <property type="match status" value="1"/>
</dbReference>
<gene>
    <name evidence="6" type="ORF">KF282_0022</name>
</gene>
<comment type="similarity">
    <text evidence="1">Belongs to the LysR transcriptional regulatory family.</text>
</comment>
<dbReference type="InterPro" id="IPR036388">
    <property type="entry name" value="WH-like_DNA-bd_sf"/>
</dbReference>